<sequence length="169" mass="19172">MWVKSNRTGHALYATRTYLMLAVLMKGACFAGPRPQVMCKASDLLRSLISQAYTRALLESRPVTSGIRARFDSLVTWKRIVTMANQGAEASKVVEVPEERGRRETRGDTQRTRRSKALSPASRDAFTAYESRLVKLELAMDDVHEQLDTLDSRMEEQEDRGGCQNRDFK</sequence>
<accession>A0AAV5LD11</accession>
<dbReference type="Proteomes" id="UP001054252">
    <property type="component" value="Unassembled WGS sequence"/>
</dbReference>
<gene>
    <name evidence="3" type="ORF">SLEP1_g42980</name>
</gene>
<comment type="caution">
    <text evidence="3">The sequence shown here is derived from an EMBL/GenBank/DDBJ whole genome shotgun (WGS) entry which is preliminary data.</text>
</comment>
<organism evidence="3 4">
    <name type="scientific">Rubroshorea leprosula</name>
    <dbReference type="NCBI Taxonomy" id="152421"/>
    <lineage>
        <taxon>Eukaryota</taxon>
        <taxon>Viridiplantae</taxon>
        <taxon>Streptophyta</taxon>
        <taxon>Embryophyta</taxon>
        <taxon>Tracheophyta</taxon>
        <taxon>Spermatophyta</taxon>
        <taxon>Magnoliopsida</taxon>
        <taxon>eudicotyledons</taxon>
        <taxon>Gunneridae</taxon>
        <taxon>Pentapetalae</taxon>
        <taxon>rosids</taxon>
        <taxon>malvids</taxon>
        <taxon>Malvales</taxon>
        <taxon>Dipterocarpaceae</taxon>
        <taxon>Rubroshorea</taxon>
    </lineage>
</organism>
<keyword evidence="2" id="KW-0732">Signal</keyword>
<keyword evidence="4" id="KW-1185">Reference proteome</keyword>
<name>A0AAV5LD11_9ROSI</name>
<proteinExistence type="predicted"/>
<evidence type="ECO:0000313" key="3">
    <source>
        <dbReference type="EMBL" id="GKV34617.1"/>
    </source>
</evidence>
<evidence type="ECO:0000256" key="1">
    <source>
        <dbReference type="SAM" id="MobiDB-lite"/>
    </source>
</evidence>
<evidence type="ECO:0000256" key="2">
    <source>
        <dbReference type="SAM" id="SignalP"/>
    </source>
</evidence>
<dbReference type="AlphaFoldDB" id="A0AAV5LD11"/>
<protein>
    <submittedName>
        <fullName evidence="3">Uncharacterized protein</fullName>
    </submittedName>
</protein>
<feature type="region of interest" description="Disordered" evidence="1">
    <location>
        <begin position="149"/>
        <end position="169"/>
    </location>
</feature>
<feature type="signal peptide" evidence="2">
    <location>
        <begin position="1"/>
        <end position="31"/>
    </location>
</feature>
<feature type="region of interest" description="Disordered" evidence="1">
    <location>
        <begin position="92"/>
        <end position="123"/>
    </location>
</feature>
<reference evidence="3 4" key="1">
    <citation type="journal article" date="2021" name="Commun. Biol.">
        <title>The genome of Shorea leprosula (Dipterocarpaceae) highlights the ecological relevance of drought in aseasonal tropical rainforests.</title>
        <authorList>
            <person name="Ng K.K.S."/>
            <person name="Kobayashi M.J."/>
            <person name="Fawcett J.A."/>
            <person name="Hatakeyama M."/>
            <person name="Paape T."/>
            <person name="Ng C.H."/>
            <person name="Ang C.C."/>
            <person name="Tnah L.H."/>
            <person name="Lee C.T."/>
            <person name="Nishiyama T."/>
            <person name="Sese J."/>
            <person name="O'Brien M.J."/>
            <person name="Copetti D."/>
            <person name="Mohd Noor M.I."/>
            <person name="Ong R.C."/>
            <person name="Putra M."/>
            <person name="Sireger I.Z."/>
            <person name="Indrioko S."/>
            <person name="Kosugi Y."/>
            <person name="Izuno A."/>
            <person name="Isagi Y."/>
            <person name="Lee S.L."/>
            <person name="Shimizu K.K."/>
        </authorList>
    </citation>
    <scope>NUCLEOTIDE SEQUENCE [LARGE SCALE GENOMIC DNA]</scope>
    <source>
        <strain evidence="3">214</strain>
    </source>
</reference>
<feature type="compositionally biased region" description="Basic and acidic residues" evidence="1">
    <location>
        <begin position="95"/>
        <end position="111"/>
    </location>
</feature>
<evidence type="ECO:0000313" key="4">
    <source>
        <dbReference type="Proteomes" id="UP001054252"/>
    </source>
</evidence>
<dbReference type="EMBL" id="BPVZ01000106">
    <property type="protein sequence ID" value="GKV34617.1"/>
    <property type="molecule type" value="Genomic_DNA"/>
</dbReference>
<feature type="chain" id="PRO_5043394498" evidence="2">
    <location>
        <begin position="32"/>
        <end position="169"/>
    </location>
</feature>